<comment type="caution">
    <text evidence="5">The sequence shown here is derived from an EMBL/GenBank/DDBJ whole genome shotgun (WGS) entry which is preliminary data.</text>
</comment>
<dbReference type="GO" id="GO:0019346">
    <property type="term" value="P:transsulfuration"/>
    <property type="evidence" value="ECO:0007669"/>
    <property type="project" value="InterPro"/>
</dbReference>
<dbReference type="Gene3D" id="3.90.1150.10">
    <property type="entry name" value="Aspartate Aminotransferase, domain 1"/>
    <property type="match status" value="1"/>
</dbReference>
<dbReference type="GO" id="GO:0016740">
    <property type="term" value="F:transferase activity"/>
    <property type="evidence" value="ECO:0007669"/>
    <property type="project" value="UniProtKB-KW"/>
</dbReference>
<dbReference type="SUPFAM" id="SSF53383">
    <property type="entry name" value="PLP-dependent transferases"/>
    <property type="match status" value="1"/>
</dbReference>
<accession>A0A3L8PZ85</accession>
<dbReference type="PANTHER" id="PTHR11808">
    <property type="entry name" value="TRANS-SULFURATION ENZYME FAMILY MEMBER"/>
    <property type="match status" value="1"/>
</dbReference>
<dbReference type="GO" id="GO:0005737">
    <property type="term" value="C:cytoplasm"/>
    <property type="evidence" value="ECO:0007669"/>
    <property type="project" value="TreeGrafter"/>
</dbReference>
<name>A0A3L8PZ85_9GAMM</name>
<dbReference type="Proteomes" id="UP000281474">
    <property type="component" value="Unassembled WGS sequence"/>
</dbReference>
<dbReference type="RefSeq" id="WP_121838901.1">
    <property type="nucleotide sequence ID" value="NZ_ML014775.1"/>
</dbReference>
<dbReference type="AlphaFoldDB" id="A0A3L8PZ85"/>
<evidence type="ECO:0000256" key="1">
    <source>
        <dbReference type="ARBA" id="ARBA00001933"/>
    </source>
</evidence>
<dbReference type="InterPro" id="IPR054542">
    <property type="entry name" value="Cys_met_metab_PP"/>
</dbReference>
<dbReference type="InterPro" id="IPR015424">
    <property type="entry name" value="PyrdxlP-dep_Trfase"/>
</dbReference>
<gene>
    <name evidence="5" type="ORF">D5018_10205</name>
</gene>
<keyword evidence="2 3" id="KW-0663">Pyridoxal phosphate</keyword>
<dbReference type="OrthoDB" id="9805807at2"/>
<dbReference type="InterPro" id="IPR015422">
    <property type="entry name" value="PyrdxlP-dep_Trfase_small"/>
</dbReference>
<sequence length="384" mass="41687">MKFKTKVLHSYKVEDQHGALNIPIYQSSTYQYPNFESGKARFSGDEQGFIYSRMANPTVSALEQTLAQIEGAEQALVVSSGMAALSSIFIALCHQDDHIAVVEPVYGGSSAMLSQTLTRFGVNVHRYFSDDDLLERIHSQTKIILFEPISNPTLAINDFRKVKKAAEKVGAITVCDNTLYSPYFFRPLEHGMDLVMHSATKYLSGHGDIIAGVVAGANALMDQVRTIGLKHLGASISPQDAYLLSRGLRTLPLRMEAHQQGAMKVAEFLESHPKVEKVHYSGLKSSPYHQIASQSVGHFGGLVSFELVGGESACQKTLDNLQLFTQAVSLGDLESLACHPATTTHAAVSPELRQEAGISDSLIRLSIGVEAPEDLIADLSQALG</sequence>
<dbReference type="FunFam" id="3.90.1150.10:FF:000033">
    <property type="entry name" value="Cystathionine gamma-synthase"/>
    <property type="match status" value="1"/>
</dbReference>
<comment type="cofactor">
    <cofactor evidence="1 4">
        <name>pyridoxal 5'-phosphate</name>
        <dbReference type="ChEBI" id="CHEBI:597326"/>
    </cofactor>
</comment>
<evidence type="ECO:0000256" key="3">
    <source>
        <dbReference type="PIRSR" id="PIRSR001434-2"/>
    </source>
</evidence>
<dbReference type="PIRSF" id="PIRSF001434">
    <property type="entry name" value="CGS"/>
    <property type="match status" value="1"/>
</dbReference>
<evidence type="ECO:0000313" key="6">
    <source>
        <dbReference type="Proteomes" id="UP000281474"/>
    </source>
</evidence>
<dbReference type="InterPro" id="IPR015421">
    <property type="entry name" value="PyrdxlP-dep_Trfase_major"/>
</dbReference>
<dbReference type="EMBL" id="QZEI01000026">
    <property type="protein sequence ID" value="RLV59838.1"/>
    <property type="molecule type" value="Genomic_DNA"/>
</dbReference>
<reference evidence="5 6" key="1">
    <citation type="submission" date="2018-09" db="EMBL/GenBank/DDBJ databases">
        <title>Phylogeny of the Shewanellaceae, and recommendation for two new genera, Pseudoshewanella and Parashewanella.</title>
        <authorList>
            <person name="Wang G."/>
        </authorList>
    </citation>
    <scope>NUCLEOTIDE SEQUENCE [LARGE SCALE GENOMIC DNA]</scope>
    <source>
        <strain evidence="5 6">C51</strain>
    </source>
</reference>
<organism evidence="5 6">
    <name type="scientific">Parashewanella curva</name>
    <dbReference type="NCBI Taxonomy" id="2338552"/>
    <lineage>
        <taxon>Bacteria</taxon>
        <taxon>Pseudomonadati</taxon>
        <taxon>Pseudomonadota</taxon>
        <taxon>Gammaproteobacteria</taxon>
        <taxon>Alteromonadales</taxon>
        <taxon>Shewanellaceae</taxon>
        <taxon>Parashewanella</taxon>
    </lineage>
</organism>
<dbReference type="GO" id="GO:0016846">
    <property type="term" value="F:carbon-sulfur lyase activity"/>
    <property type="evidence" value="ECO:0007669"/>
    <property type="project" value="TreeGrafter"/>
</dbReference>
<dbReference type="PANTHER" id="PTHR11808:SF86">
    <property type="entry name" value="METHIONINE GAMMA-LYASE"/>
    <property type="match status" value="1"/>
</dbReference>
<dbReference type="GO" id="GO:0009086">
    <property type="term" value="P:methionine biosynthetic process"/>
    <property type="evidence" value="ECO:0007669"/>
    <property type="project" value="UniProtKB-ARBA"/>
</dbReference>
<proteinExistence type="inferred from homology"/>
<evidence type="ECO:0000313" key="5">
    <source>
        <dbReference type="EMBL" id="RLV59838.1"/>
    </source>
</evidence>
<keyword evidence="5" id="KW-0808">Transferase</keyword>
<dbReference type="FunFam" id="3.40.640.10:FF:000046">
    <property type="entry name" value="Cystathionine gamma-lyase"/>
    <property type="match status" value="1"/>
</dbReference>
<dbReference type="CDD" id="cd00614">
    <property type="entry name" value="CGS_like"/>
    <property type="match status" value="1"/>
</dbReference>
<dbReference type="InterPro" id="IPR000277">
    <property type="entry name" value="Cys/Met-Metab_PyrdxlP-dep_enz"/>
</dbReference>
<comment type="similarity">
    <text evidence="4">Belongs to the trans-sulfuration enzymes family.</text>
</comment>
<keyword evidence="6" id="KW-1185">Reference proteome</keyword>
<dbReference type="Gene3D" id="3.40.640.10">
    <property type="entry name" value="Type I PLP-dependent aspartate aminotransferase-like (Major domain)"/>
    <property type="match status" value="1"/>
</dbReference>
<evidence type="ECO:0000256" key="4">
    <source>
        <dbReference type="RuleBase" id="RU362118"/>
    </source>
</evidence>
<dbReference type="PROSITE" id="PS00868">
    <property type="entry name" value="CYS_MET_METAB_PP"/>
    <property type="match status" value="1"/>
</dbReference>
<dbReference type="GO" id="GO:0030170">
    <property type="term" value="F:pyridoxal phosphate binding"/>
    <property type="evidence" value="ECO:0007669"/>
    <property type="project" value="InterPro"/>
</dbReference>
<evidence type="ECO:0000256" key="2">
    <source>
        <dbReference type="ARBA" id="ARBA00022898"/>
    </source>
</evidence>
<protein>
    <submittedName>
        <fullName evidence="5">PLP-dependent transferase</fullName>
    </submittedName>
</protein>
<dbReference type="Pfam" id="PF01053">
    <property type="entry name" value="Cys_Met_Meta_PP"/>
    <property type="match status" value="1"/>
</dbReference>
<feature type="modified residue" description="N6-(pyridoxal phosphate)lysine" evidence="3">
    <location>
        <position position="201"/>
    </location>
</feature>